<evidence type="ECO:0000313" key="1">
    <source>
        <dbReference type="EMBL" id="KAI0091317.1"/>
    </source>
</evidence>
<organism evidence="1 2">
    <name type="scientific">Irpex rosettiformis</name>
    <dbReference type="NCBI Taxonomy" id="378272"/>
    <lineage>
        <taxon>Eukaryota</taxon>
        <taxon>Fungi</taxon>
        <taxon>Dikarya</taxon>
        <taxon>Basidiomycota</taxon>
        <taxon>Agaricomycotina</taxon>
        <taxon>Agaricomycetes</taxon>
        <taxon>Polyporales</taxon>
        <taxon>Irpicaceae</taxon>
        <taxon>Irpex</taxon>
    </lineage>
</organism>
<accession>A0ACB8UAJ8</accession>
<dbReference type="EMBL" id="MU274906">
    <property type="protein sequence ID" value="KAI0091317.1"/>
    <property type="molecule type" value="Genomic_DNA"/>
</dbReference>
<gene>
    <name evidence="1" type="ORF">BDY19DRAFT_1047000</name>
</gene>
<comment type="caution">
    <text evidence="1">The sequence shown here is derived from an EMBL/GenBank/DDBJ whole genome shotgun (WGS) entry which is preliminary data.</text>
</comment>
<keyword evidence="2" id="KW-1185">Reference proteome</keyword>
<evidence type="ECO:0000313" key="2">
    <source>
        <dbReference type="Proteomes" id="UP001055072"/>
    </source>
</evidence>
<sequence length="199" mass="21388">MALDRVSLVFLASHSGSGMQLAFVNVYDSPPILIFCWCYPSSFINSGTIDKFDIETGRTGTVSGIIPSRHSASREGDVNCSSAVVLGSLHLTSPVVRTRRRSVFCAPHSFTLGLSPRRTSNSGFYPSSSFLGLVLTSAALTRAGFTLLPVLGQYSKFFGIGTLVRQRDDGKNVFISSAEEEEGEERGLKGQRTGKLGKG</sequence>
<proteinExistence type="predicted"/>
<name>A0ACB8UAJ8_9APHY</name>
<reference evidence="1" key="1">
    <citation type="journal article" date="2021" name="Environ. Microbiol.">
        <title>Gene family expansions and transcriptome signatures uncover fungal adaptations to wood decay.</title>
        <authorList>
            <person name="Hage H."/>
            <person name="Miyauchi S."/>
            <person name="Viragh M."/>
            <person name="Drula E."/>
            <person name="Min B."/>
            <person name="Chaduli D."/>
            <person name="Navarro D."/>
            <person name="Favel A."/>
            <person name="Norest M."/>
            <person name="Lesage-Meessen L."/>
            <person name="Balint B."/>
            <person name="Merenyi Z."/>
            <person name="de Eugenio L."/>
            <person name="Morin E."/>
            <person name="Martinez A.T."/>
            <person name="Baldrian P."/>
            <person name="Stursova M."/>
            <person name="Martinez M.J."/>
            <person name="Novotny C."/>
            <person name="Magnuson J.K."/>
            <person name="Spatafora J.W."/>
            <person name="Maurice S."/>
            <person name="Pangilinan J."/>
            <person name="Andreopoulos W."/>
            <person name="LaButti K."/>
            <person name="Hundley H."/>
            <person name="Na H."/>
            <person name="Kuo A."/>
            <person name="Barry K."/>
            <person name="Lipzen A."/>
            <person name="Henrissat B."/>
            <person name="Riley R."/>
            <person name="Ahrendt S."/>
            <person name="Nagy L.G."/>
            <person name="Grigoriev I.V."/>
            <person name="Martin F."/>
            <person name="Rosso M.N."/>
        </authorList>
    </citation>
    <scope>NUCLEOTIDE SEQUENCE</scope>
    <source>
        <strain evidence="1">CBS 384.51</strain>
    </source>
</reference>
<protein>
    <submittedName>
        <fullName evidence="1">Uncharacterized protein</fullName>
    </submittedName>
</protein>
<dbReference type="Proteomes" id="UP001055072">
    <property type="component" value="Unassembled WGS sequence"/>
</dbReference>